<protein>
    <submittedName>
        <fullName evidence="1">Uncharacterized protein</fullName>
    </submittedName>
</protein>
<dbReference type="AlphaFoldDB" id="A0ABD2QJ79"/>
<organism evidence="1 2">
    <name type="scientific">Cichlidogyrus casuarinus</name>
    <dbReference type="NCBI Taxonomy" id="1844966"/>
    <lineage>
        <taxon>Eukaryota</taxon>
        <taxon>Metazoa</taxon>
        <taxon>Spiralia</taxon>
        <taxon>Lophotrochozoa</taxon>
        <taxon>Platyhelminthes</taxon>
        <taxon>Monogenea</taxon>
        <taxon>Monopisthocotylea</taxon>
        <taxon>Dactylogyridea</taxon>
        <taxon>Ancyrocephalidae</taxon>
        <taxon>Cichlidogyrus</taxon>
    </lineage>
</organism>
<gene>
    <name evidence="1" type="ORF">Ciccas_001709</name>
</gene>
<comment type="caution">
    <text evidence="1">The sequence shown here is derived from an EMBL/GenBank/DDBJ whole genome shotgun (WGS) entry which is preliminary data.</text>
</comment>
<accession>A0ABD2QJ79</accession>
<reference evidence="1 2" key="1">
    <citation type="submission" date="2024-11" db="EMBL/GenBank/DDBJ databases">
        <title>Adaptive evolution of stress response genes in parasites aligns with host niche diversity.</title>
        <authorList>
            <person name="Hahn C."/>
            <person name="Resl P."/>
        </authorList>
    </citation>
    <scope>NUCLEOTIDE SEQUENCE [LARGE SCALE GENOMIC DNA]</scope>
    <source>
        <strain evidence="1">EGGRZ-B1_66</strain>
        <tissue evidence="1">Body</tissue>
    </source>
</reference>
<name>A0ABD2QJ79_9PLAT</name>
<keyword evidence="2" id="KW-1185">Reference proteome</keyword>
<dbReference type="EMBL" id="JBJKFK010000119">
    <property type="protein sequence ID" value="KAL3319605.1"/>
    <property type="molecule type" value="Genomic_DNA"/>
</dbReference>
<proteinExistence type="predicted"/>
<evidence type="ECO:0000313" key="1">
    <source>
        <dbReference type="EMBL" id="KAL3319605.1"/>
    </source>
</evidence>
<dbReference type="Proteomes" id="UP001626550">
    <property type="component" value="Unassembled WGS sequence"/>
</dbReference>
<evidence type="ECO:0000313" key="2">
    <source>
        <dbReference type="Proteomes" id="UP001626550"/>
    </source>
</evidence>
<sequence length="132" mass="14693">MLACGGCRANTGWDYETLRLVKLTLARPLQRSICCLHLLQLPFKAFLKVLGNETTGLSFAYANDRPQRQSSQDLRCPKQVFAGLPILDVHAEGHAAAVKRLLWDNCYYAHPESILLSSLLDSLLANRILNGI</sequence>